<keyword evidence="3" id="KW-0560">Oxidoreductase</keyword>
<organism evidence="8 9">
    <name type="scientific">Heracleum sosnowskyi</name>
    <dbReference type="NCBI Taxonomy" id="360622"/>
    <lineage>
        <taxon>Eukaryota</taxon>
        <taxon>Viridiplantae</taxon>
        <taxon>Streptophyta</taxon>
        <taxon>Embryophyta</taxon>
        <taxon>Tracheophyta</taxon>
        <taxon>Spermatophyta</taxon>
        <taxon>Magnoliopsida</taxon>
        <taxon>eudicotyledons</taxon>
        <taxon>Gunneridae</taxon>
        <taxon>Pentapetalae</taxon>
        <taxon>asterids</taxon>
        <taxon>campanulids</taxon>
        <taxon>Apiales</taxon>
        <taxon>Apiaceae</taxon>
        <taxon>Apioideae</taxon>
        <taxon>apioid superclade</taxon>
        <taxon>Tordylieae</taxon>
        <taxon>Tordyliinae</taxon>
        <taxon>Heracleum</taxon>
    </lineage>
</organism>
<protein>
    <recommendedName>
        <fullName evidence="1">protein-disulfide reductase</fullName>
        <ecNumber evidence="1">1.8.1.8</ecNumber>
    </recommendedName>
</protein>
<dbReference type="InterPro" id="IPR012336">
    <property type="entry name" value="Thioredoxin-like_fold"/>
</dbReference>
<feature type="domain" description="Thioredoxin-like fold" evidence="7">
    <location>
        <begin position="11"/>
        <end position="69"/>
    </location>
</feature>
<evidence type="ECO:0000256" key="2">
    <source>
        <dbReference type="ARBA" id="ARBA00022737"/>
    </source>
</evidence>
<evidence type="ECO:0000259" key="7">
    <source>
        <dbReference type="Pfam" id="PF13905"/>
    </source>
</evidence>
<evidence type="ECO:0000256" key="5">
    <source>
        <dbReference type="ARBA" id="ARBA00047388"/>
    </source>
</evidence>
<dbReference type="InterPro" id="IPR052259">
    <property type="entry name" value="Nucleoredoxin-like"/>
</dbReference>
<dbReference type="GO" id="GO:0047134">
    <property type="term" value="F:protein-disulfide reductase [NAD(P)H] activity"/>
    <property type="evidence" value="ECO:0007669"/>
    <property type="project" value="UniProtKB-EC"/>
</dbReference>
<dbReference type="AlphaFoldDB" id="A0AAD8HB88"/>
<comment type="catalytic activity">
    <reaction evidence="6">
        <text>[protein]-dithiol + NADP(+) = [protein]-disulfide + NADPH + H(+)</text>
        <dbReference type="Rhea" id="RHEA:18753"/>
        <dbReference type="Rhea" id="RHEA-COMP:10593"/>
        <dbReference type="Rhea" id="RHEA-COMP:10594"/>
        <dbReference type="ChEBI" id="CHEBI:15378"/>
        <dbReference type="ChEBI" id="CHEBI:29950"/>
        <dbReference type="ChEBI" id="CHEBI:50058"/>
        <dbReference type="ChEBI" id="CHEBI:57783"/>
        <dbReference type="ChEBI" id="CHEBI:58349"/>
        <dbReference type="EC" id="1.8.1.8"/>
    </reaction>
</comment>
<dbReference type="Gene3D" id="3.40.30.10">
    <property type="entry name" value="Glutaredoxin"/>
    <property type="match status" value="1"/>
</dbReference>
<comment type="catalytic activity">
    <reaction evidence="5">
        <text>[protein]-dithiol + NAD(+) = [protein]-disulfide + NADH + H(+)</text>
        <dbReference type="Rhea" id="RHEA:18749"/>
        <dbReference type="Rhea" id="RHEA-COMP:10593"/>
        <dbReference type="Rhea" id="RHEA-COMP:10594"/>
        <dbReference type="ChEBI" id="CHEBI:15378"/>
        <dbReference type="ChEBI" id="CHEBI:29950"/>
        <dbReference type="ChEBI" id="CHEBI:50058"/>
        <dbReference type="ChEBI" id="CHEBI:57540"/>
        <dbReference type="ChEBI" id="CHEBI:57945"/>
        <dbReference type="EC" id="1.8.1.8"/>
    </reaction>
</comment>
<evidence type="ECO:0000313" key="8">
    <source>
        <dbReference type="EMBL" id="KAK1363311.1"/>
    </source>
</evidence>
<dbReference type="Pfam" id="PF13905">
    <property type="entry name" value="Thioredoxin_8"/>
    <property type="match status" value="1"/>
</dbReference>
<proteinExistence type="predicted"/>
<dbReference type="PANTHER" id="PTHR13871:SF104">
    <property type="entry name" value="NUCLEOREDOXIN 1 ISOFORM X1-RELATED"/>
    <property type="match status" value="1"/>
</dbReference>
<keyword evidence="2" id="KW-0677">Repeat</keyword>
<evidence type="ECO:0000256" key="4">
    <source>
        <dbReference type="ARBA" id="ARBA00023027"/>
    </source>
</evidence>
<dbReference type="Proteomes" id="UP001237642">
    <property type="component" value="Unassembled WGS sequence"/>
</dbReference>
<reference evidence="8" key="2">
    <citation type="submission" date="2023-05" db="EMBL/GenBank/DDBJ databases">
        <authorList>
            <person name="Schelkunov M.I."/>
        </authorList>
    </citation>
    <scope>NUCLEOTIDE SEQUENCE</scope>
    <source>
        <strain evidence="8">Hsosn_3</strain>
        <tissue evidence="8">Leaf</tissue>
    </source>
</reference>
<accession>A0AAD8HB88</accession>
<dbReference type="EMBL" id="JAUIZM010000009">
    <property type="protein sequence ID" value="KAK1363311.1"/>
    <property type="molecule type" value="Genomic_DNA"/>
</dbReference>
<dbReference type="PANTHER" id="PTHR13871">
    <property type="entry name" value="THIOREDOXIN"/>
    <property type="match status" value="1"/>
</dbReference>
<evidence type="ECO:0000256" key="3">
    <source>
        <dbReference type="ARBA" id="ARBA00023002"/>
    </source>
</evidence>
<dbReference type="EC" id="1.8.1.8" evidence="1"/>
<evidence type="ECO:0000313" key="9">
    <source>
        <dbReference type="Proteomes" id="UP001237642"/>
    </source>
</evidence>
<reference evidence="8" key="1">
    <citation type="submission" date="2023-02" db="EMBL/GenBank/DDBJ databases">
        <title>Genome of toxic invasive species Heracleum sosnowskyi carries increased number of genes despite the absence of recent whole-genome duplications.</title>
        <authorList>
            <person name="Schelkunov M."/>
            <person name="Shtratnikova V."/>
            <person name="Makarenko M."/>
            <person name="Klepikova A."/>
            <person name="Omelchenko D."/>
            <person name="Novikova G."/>
            <person name="Obukhova E."/>
            <person name="Bogdanov V."/>
            <person name="Penin A."/>
            <person name="Logacheva M."/>
        </authorList>
    </citation>
    <scope>NUCLEOTIDE SEQUENCE</scope>
    <source>
        <strain evidence="8">Hsosn_3</strain>
        <tissue evidence="8">Leaf</tissue>
    </source>
</reference>
<comment type="caution">
    <text evidence="8">The sequence shown here is derived from an EMBL/GenBank/DDBJ whole genome shotgun (WGS) entry which is preliminary data.</text>
</comment>
<keyword evidence="4" id="KW-0520">NAD</keyword>
<sequence length="195" mass="22883">MCYELELGEKRSFIKIIFISLDRDKTSFEQHFSKMTWLALPFDMRIESLIDFFGVRDTLKLVVIERSGETVITEARDLVYFFGLKAYPFTEERVKKMEEDVPCTPGDNIRFLTSDPFMVKVSANINGRWGMKLVTIGHYLRKRKGISQTDSNPTILVPDFEKCVDHFMMSKFMWSNVLDLSNAHWLAKMTRSMFY</sequence>
<evidence type="ECO:0000256" key="1">
    <source>
        <dbReference type="ARBA" id="ARBA00012612"/>
    </source>
</evidence>
<evidence type="ECO:0000256" key="6">
    <source>
        <dbReference type="ARBA" id="ARBA00047804"/>
    </source>
</evidence>
<name>A0AAD8HB88_9APIA</name>
<keyword evidence="9" id="KW-1185">Reference proteome</keyword>
<gene>
    <name evidence="8" type="ORF">POM88_038872</name>
</gene>